<dbReference type="PANTHER" id="PTHR31571:SF2">
    <property type="entry name" value="HISTONE ACETYLTRANSFERASE RTT109"/>
    <property type="match status" value="1"/>
</dbReference>
<keyword evidence="3" id="KW-0808">Transferase</keyword>
<comment type="catalytic activity">
    <reaction evidence="9">
        <text>L-lysyl-[histone] + acetyl-CoA = N(6)-acetyl-L-lysyl-[histone] + CoA + H(+)</text>
        <dbReference type="Rhea" id="RHEA:21992"/>
        <dbReference type="Rhea" id="RHEA-COMP:9845"/>
        <dbReference type="Rhea" id="RHEA-COMP:11338"/>
        <dbReference type="ChEBI" id="CHEBI:15378"/>
        <dbReference type="ChEBI" id="CHEBI:29969"/>
        <dbReference type="ChEBI" id="CHEBI:57287"/>
        <dbReference type="ChEBI" id="CHEBI:57288"/>
        <dbReference type="ChEBI" id="CHEBI:61930"/>
        <dbReference type="EC" id="2.3.1.48"/>
    </reaction>
    <physiologicalReaction direction="left-to-right" evidence="9">
        <dbReference type="Rhea" id="RHEA:21993"/>
    </physiologicalReaction>
</comment>
<comment type="caution">
    <text evidence="10">The sequence shown here is derived from an EMBL/GenBank/DDBJ whole genome shotgun (WGS) entry which is preliminary data.</text>
</comment>
<evidence type="ECO:0000313" key="10">
    <source>
        <dbReference type="EMBL" id="KAJ3258728.1"/>
    </source>
</evidence>
<dbReference type="GO" id="GO:0006355">
    <property type="term" value="P:regulation of DNA-templated transcription"/>
    <property type="evidence" value="ECO:0007669"/>
    <property type="project" value="InterPro"/>
</dbReference>
<evidence type="ECO:0000256" key="2">
    <source>
        <dbReference type="ARBA" id="ARBA00013184"/>
    </source>
</evidence>
<dbReference type="GO" id="GO:0032931">
    <property type="term" value="F:histone H3K56 acetyltransferase activity"/>
    <property type="evidence" value="ECO:0007669"/>
    <property type="project" value="TreeGrafter"/>
</dbReference>
<dbReference type="InterPro" id="IPR016849">
    <property type="entry name" value="Rtt109"/>
</dbReference>
<dbReference type="Pfam" id="PF08214">
    <property type="entry name" value="HAT_KAT11"/>
    <property type="match status" value="1"/>
</dbReference>
<organism evidence="10 11">
    <name type="scientific">Boothiomyces macroporosus</name>
    <dbReference type="NCBI Taxonomy" id="261099"/>
    <lineage>
        <taxon>Eukaryota</taxon>
        <taxon>Fungi</taxon>
        <taxon>Fungi incertae sedis</taxon>
        <taxon>Chytridiomycota</taxon>
        <taxon>Chytridiomycota incertae sedis</taxon>
        <taxon>Chytridiomycetes</taxon>
        <taxon>Rhizophydiales</taxon>
        <taxon>Terramycetaceae</taxon>
        <taxon>Boothiomyces</taxon>
    </lineage>
</organism>
<keyword evidence="6" id="KW-0805">Transcription regulation</keyword>
<evidence type="ECO:0000256" key="6">
    <source>
        <dbReference type="ARBA" id="ARBA00023015"/>
    </source>
</evidence>
<keyword evidence="4" id="KW-0227">DNA damage</keyword>
<comment type="subcellular location">
    <subcellularLocation>
        <location evidence="1">Nucleus</location>
    </subcellularLocation>
</comment>
<dbReference type="GO" id="GO:0005634">
    <property type="term" value="C:nucleus"/>
    <property type="evidence" value="ECO:0007669"/>
    <property type="project" value="UniProtKB-SubCell"/>
</dbReference>
<proteinExistence type="predicted"/>
<keyword evidence="7" id="KW-0804">Transcription</keyword>
<dbReference type="EC" id="2.3.1.48" evidence="2"/>
<dbReference type="Proteomes" id="UP001210925">
    <property type="component" value="Unassembled WGS sequence"/>
</dbReference>
<sequence>MEEFVIHHLQEKLAATVTLSIGTLINSSKSTLGGSDYEKTDYLMVISNQNILCFAALFSHYKNDKHQMLYLNKIDTSGYSQIPGLPRTAIQGLIGFFAALNPIQVHVYCATSEQYLFHSSSSSKDKKILADRQLVAWWLKTVDVCPTQKNYIYVPGESLVTIKKMLPSNTNWNWGFAIDKGDLAEKLPAFEDDLITKGLQYSSPGATVAELMEVMDCMESAGGVRAVVTVHVDRIASKMEIKERKYSAMTEYCGGLLKHSFASEGDAKKSTINFLNENELKLTELTISNNEKSVSTESKRKSENISDITNLIKKKKK</sequence>
<gene>
    <name evidence="10" type="ORF">HK103_003322</name>
</gene>
<dbReference type="PROSITE" id="PS51728">
    <property type="entry name" value="RTT109_HAT"/>
    <property type="match status" value="1"/>
</dbReference>
<accession>A0AAD5UHZ8</accession>
<reference evidence="10" key="1">
    <citation type="submission" date="2020-05" db="EMBL/GenBank/DDBJ databases">
        <title>Phylogenomic resolution of chytrid fungi.</title>
        <authorList>
            <person name="Stajich J.E."/>
            <person name="Amses K."/>
            <person name="Simmons R."/>
            <person name="Seto K."/>
            <person name="Myers J."/>
            <person name="Bonds A."/>
            <person name="Quandt C.A."/>
            <person name="Barry K."/>
            <person name="Liu P."/>
            <person name="Grigoriev I."/>
            <person name="Longcore J.E."/>
            <person name="James T.Y."/>
        </authorList>
    </citation>
    <scope>NUCLEOTIDE SEQUENCE</scope>
    <source>
        <strain evidence="10">PLAUS21</strain>
    </source>
</reference>
<dbReference type="PANTHER" id="PTHR31571">
    <property type="entry name" value="ALTERED INHERITANCE OF MITOCHONDRIA PROTEIN 6"/>
    <property type="match status" value="1"/>
</dbReference>
<keyword evidence="11" id="KW-1185">Reference proteome</keyword>
<evidence type="ECO:0000256" key="8">
    <source>
        <dbReference type="ARBA" id="ARBA00023242"/>
    </source>
</evidence>
<evidence type="ECO:0000256" key="1">
    <source>
        <dbReference type="ARBA" id="ARBA00004123"/>
    </source>
</evidence>
<keyword evidence="8" id="KW-0539">Nucleus</keyword>
<evidence type="ECO:0000313" key="11">
    <source>
        <dbReference type="Proteomes" id="UP001210925"/>
    </source>
</evidence>
<keyword evidence="5" id="KW-0007">Acetylation</keyword>
<evidence type="ECO:0000256" key="3">
    <source>
        <dbReference type="ARBA" id="ARBA00022679"/>
    </source>
</evidence>
<name>A0AAD5UHZ8_9FUNG</name>
<evidence type="ECO:0000256" key="7">
    <source>
        <dbReference type="ARBA" id="ARBA00023163"/>
    </source>
</evidence>
<dbReference type="GO" id="GO:0006974">
    <property type="term" value="P:DNA damage response"/>
    <property type="evidence" value="ECO:0007669"/>
    <property type="project" value="UniProtKB-KW"/>
</dbReference>
<evidence type="ECO:0000256" key="4">
    <source>
        <dbReference type="ARBA" id="ARBA00022763"/>
    </source>
</evidence>
<dbReference type="AlphaFoldDB" id="A0AAD5UHZ8"/>
<dbReference type="SMART" id="SM01250">
    <property type="entry name" value="KAT11"/>
    <property type="match status" value="1"/>
</dbReference>
<dbReference type="InterPro" id="IPR051236">
    <property type="entry name" value="HAT_RTT109-like"/>
</dbReference>
<protein>
    <recommendedName>
        <fullName evidence="2">histone acetyltransferase</fullName>
        <ecNumber evidence="2">2.3.1.48</ecNumber>
    </recommendedName>
</protein>
<dbReference type="InterPro" id="IPR013178">
    <property type="entry name" value="Histone_AcTrfase_Rtt109/CBP"/>
</dbReference>
<dbReference type="EMBL" id="JADGKB010000024">
    <property type="protein sequence ID" value="KAJ3258728.1"/>
    <property type="molecule type" value="Genomic_DNA"/>
</dbReference>
<evidence type="ECO:0000256" key="5">
    <source>
        <dbReference type="ARBA" id="ARBA00022990"/>
    </source>
</evidence>
<evidence type="ECO:0000256" key="9">
    <source>
        <dbReference type="ARBA" id="ARBA00048940"/>
    </source>
</evidence>